<gene>
    <name evidence="1" type="ORF">THICB1_100338</name>
</gene>
<comment type="caution">
    <text evidence="1">The sequence shown here is derived from an EMBL/GenBank/DDBJ whole genome shotgun (WGS) entry which is preliminary data.</text>
</comment>
<sequence>MRLRAQVMVSMARFFGRATPGRQPSWLAKTFTPLRSIPEAVRLDAASDAQPDSCLFG</sequence>
<organism evidence="1 2">
    <name type="scientific">Thiomonas arsenitoxydans (strain DSM 22701 / CIP 110005 / 3As)</name>
    <dbReference type="NCBI Taxonomy" id="426114"/>
    <lineage>
        <taxon>Bacteria</taxon>
        <taxon>Pseudomonadati</taxon>
        <taxon>Pseudomonadota</taxon>
        <taxon>Betaproteobacteria</taxon>
        <taxon>Burkholderiales</taxon>
        <taxon>Thiomonas</taxon>
    </lineage>
</organism>
<name>A0ABP1Z0Z2_THIA3</name>
<protein>
    <recommendedName>
        <fullName evidence="3">Transposase</fullName>
    </recommendedName>
</protein>
<evidence type="ECO:0000313" key="2">
    <source>
        <dbReference type="Proteomes" id="UP000078599"/>
    </source>
</evidence>
<keyword evidence="2" id="KW-1185">Reference proteome</keyword>
<evidence type="ECO:0008006" key="3">
    <source>
        <dbReference type="Google" id="ProtNLM"/>
    </source>
</evidence>
<dbReference type="EMBL" id="CTRI01000002">
    <property type="protein sequence ID" value="CQR26881.1"/>
    <property type="molecule type" value="Genomic_DNA"/>
</dbReference>
<proteinExistence type="predicted"/>
<evidence type="ECO:0000313" key="1">
    <source>
        <dbReference type="EMBL" id="CQR26881.1"/>
    </source>
</evidence>
<dbReference type="Proteomes" id="UP000078599">
    <property type="component" value="Unassembled WGS sequence"/>
</dbReference>
<reference evidence="1 2" key="1">
    <citation type="submission" date="2015-03" db="EMBL/GenBank/DDBJ databases">
        <authorList>
            <person name="Regsiter A."/>
            <person name="william w."/>
        </authorList>
    </citation>
    <scope>NUCLEOTIDE SEQUENCE [LARGE SCALE GENOMIC DNA]</scope>
    <source>
        <strain evidence="1 2">CB1</strain>
    </source>
</reference>
<accession>A0ABP1Z0Z2</accession>